<dbReference type="InterPro" id="IPR013249">
    <property type="entry name" value="RNA_pol_sigma70_r4_t2"/>
</dbReference>
<dbReference type="GO" id="GO:0006352">
    <property type="term" value="P:DNA-templated transcription initiation"/>
    <property type="evidence" value="ECO:0007669"/>
    <property type="project" value="InterPro"/>
</dbReference>
<keyword evidence="2" id="KW-0805">Transcription regulation</keyword>
<name>A0A3E0VJP6_9MICO</name>
<evidence type="ECO:0000256" key="4">
    <source>
        <dbReference type="ARBA" id="ARBA00023163"/>
    </source>
</evidence>
<dbReference type="GO" id="GO:0016987">
    <property type="term" value="F:sigma factor activity"/>
    <property type="evidence" value="ECO:0007669"/>
    <property type="project" value="UniProtKB-KW"/>
</dbReference>
<dbReference type="SUPFAM" id="SSF88946">
    <property type="entry name" value="Sigma2 domain of RNA polymerase sigma factors"/>
    <property type="match status" value="1"/>
</dbReference>
<accession>A0A3E0VJP6</accession>
<keyword evidence="4" id="KW-0804">Transcription</keyword>
<evidence type="ECO:0000256" key="1">
    <source>
        <dbReference type="ARBA" id="ARBA00010641"/>
    </source>
</evidence>
<dbReference type="InterPro" id="IPR014284">
    <property type="entry name" value="RNA_pol_sigma-70_dom"/>
</dbReference>
<dbReference type="InterPro" id="IPR039425">
    <property type="entry name" value="RNA_pol_sigma-70-like"/>
</dbReference>
<dbReference type="InterPro" id="IPR013324">
    <property type="entry name" value="RNA_pol_sigma_r3/r4-like"/>
</dbReference>
<comment type="caution">
    <text evidence="7">The sequence shown here is derived from an EMBL/GenBank/DDBJ whole genome shotgun (WGS) entry which is preliminary data.</text>
</comment>
<evidence type="ECO:0008006" key="9">
    <source>
        <dbReference type="Google" id="ProtNLM"/>
    </source>
</evidence>
<dbReference type="PANTHER" id="PTHR43133">
    <property type="entry name" value="RNA POLYMERASE ECF-TYPE SIGMA FACTO"/>
    <property type="match status" value="1"/>
</dbReference>
<dbReference type="PANTHER" id="PTHR43133:SF25">
    <property type="entry name" value="RNA POLYMERASE SIGMA FACTOR RFAY-RELATED"/>
    <property type="match status" value="1"/>
</dbReference>
<dbReference type="RefSeq" id="WP_116415001.1">
    <property type="nucleotide sequence ID" value="NZ_NBWZ01000001.1"/>
</dbReference>
<dbReference type="Pfam" id="PF08281">
    <property type="entry name" value="Sigma70_r4_2"/>
    <property type="match status" value="1"/>
</dbReference>
<proteinExistence type="inferred from homology"/>
<comment type="similarity">
    <text evidence="1">Belongs to the sigma-70 factor family. ECF subfamily.</text>
</comment>
<dbReference type="GO" id="GO:0003677">
    <property type="term" value="F:DNA binding"/>
    <property type="evidence" value="ECO:0007669"/>
    <property type="project" value="InterPro"/>
</dbReference>
<dbReference type="Gene3D" id="1.10.10.10">
    <property type="entry name" value="Winged helix-like DNA-binding domain superfamily/Winged helix DNA-binding domain"/>
    <property type="match status" value="1"/>
</dbReference>
<evidence type="ECO:0000256" key="3">
    <source>
        <dbReference type="ARBA" id="ARBA00023082"/>
    </source>
</evidence>
<organism evidence="7 8">
    <name type="scientific">Subtercola boreus</name>
    <dbReference type="NCBI Taxonomy" id="120213"/>
    <lineage>
        <taxon>Bacteria</taxon>
        <taxon>Bacillati</taxon>
        <taxon>Actinomycetota</taxon>
        <taxon>Actinomycetes</taxon>
        <taxon>Micrococcales</taxon>
        <taxon>Microbacteriaceae</taxon>
        <taxon>Subtercola</taxon>
    </lineage>
</organism>
<keyword evidence="8" id="KW-1185">Reference proteome</keyword>
<evidence type="ECO:0000313" key="8">
    <source>
        <dbReference type="Proteomes" id="UP000256486"/>
    </source>
</evidence>
<dbReference type="InterPro" id="IPR013325">
    <property type="entry name" value="RNA_pol_sigma_r2"/>
</dbReference>
<dbReference type="Pfam" id="PF04542">
    <property type="entry name" value="Sigma70_r2"/>
    <property type="match status" value="1"/>
</dbReference>
<dbReference type="NCBIfam" id="TIGR02937">
    <property type="entry name" value="sigma70-ECF"/>
    <property type="match status" value="1"/>
</dbReference>
<dbReference type="EMBL" id="NBWZ01000001">
    <property type="protein sequence ID" value="RFA09620.1"/>
    <property type="molecule type" value="Genomic_DNA"/>
</dbReference>
<dbReference type="SUPFAM" id="SSF88659">
    <property type="entry name" value="Sigma3 and sigma4 domains of RNA polymerase sigma factors"/>
    <property type="match status" value="1"/>
</dbReference>
<evidence type="ECO:0000259" key="6">
    <source>
        <dbReference type="Pfam" id="PF08281"/>
    </source>
</evidence>
<dbReference type="CDD" id="cd06171">
    <property type="entry name" value="Sigma70_r4"/>
    <property type="match status" value="1"/>
</dbReference>
<evidence type="ECO:0000313" key="7">
    <source>
        <dbReference type="EMBL" id="RFA09620.1"/>
    </source>
</evidence>
<reference evidence="7 8" key="1">
    <citation type="submission" date="2017-04" db="EMBL/GenBank/DDBJ databases">
        <title>Comparative genome analysis of Subtercola boreus.</title>
        <authorList>
            <person name="Cho Y.-J."/>
            <person name="Cho A."/>
            <person name="Kim O.-S."/>
            <person name="Lee J.-I."/>
        </authorList>
    </citation>
    <scope>NUCLEOTIDE SEQUENCE [LARGE SCALE GENOMIC DNA]</scope>
    <source>
        <strain evidence="7 8">K300</strain>
    </source>
</reference>
<gene>
    <name evidence="7" type="ORF">B7R54_10610</name>
</gene>
<dbReference type="AlphaFoldDB" id="A0A3E0VJP6"/>
<feature type="domain" description="RNA polymerase sigma factor 70 region 4 type 2" evidence="6">
    <location>
        <begin position="118"/>
        <end position="170"/>
    </location>
</feature>
<keyword evidence="3" id="KW-0731">Sigma factor</keyword>
<dbReference type="OrthoDB" id="5243766at2"/>
<dbReference type="InterPro" id="IPR036388">
    <property type="entry name" value="WH-like_DNA-bd_sf"/>
</dbReference>
<sequence length="179" mass="20063">MTGVDVSDRELLAGSVAGDRGSLAAILARHARPVTRYAWALVGSAADAEEVVQDTFLTCWRKAETIDLVDDSLLPWLLATCRYLSMNLNRSRYRHSTEELPDDLLVTDHDGAARERLRWVREEIAQLTPLDRRVTELCLLEGRSYAEAAEELGLSVGAVRQRVSRSRGRLRKAVTDNEE</sequence>
<evidence type="ECO:0000256" key="2">
    <source>
        <dbReference type="ARBA" id="ARBA00023015"/>
    </source>
</evidence>
<dbReference type="Gene3D" id="1.10.1740.10">
    <property type="match status" value="1"/>
</dbReference>
<dbReference type="Proteomes" id="UP000256486">
    <property type="component" value="Unassembled WGS sequence"/>
</dbReference>
<dbReference type="InterPro" id="IPR007627">
    <property type="entry name" value="RNA_pol_sigma70_r2"/>
</dbReference>
<protein>
    <recommendedName>
        <fullName evidence="9">RNA polymerase subunit sigma-24</fullName>
    </recommendedName>
</protein>
<feature type="domain" description="RNA polymerase sigma-70 region 2" evidence="5">
    <location>
        <begin position="28"/>
        <end position="91"/>
    </location>
</feature>
<evidence type="ECO:0000259" key="5">
    <source>
        <dbReference type="Pfam" id="PF04542"/>
    </source>
</evidence>